<feature type="compositionally biased region" description="Basic and acidic residues" evidence="15">
    <location>
        <begin position="614"/>
        <end position="631"/>
    </location>
</feature>
<evidence type="ECO:0000256" key="15">
    <source>
        <dbReference type="SAM" id="MobiDB-lite"/>
    </source>
</evidence>
<dbReference type="InterPro" id="IPR020841">
    <property type="entry name" value="PKS_Beta-ketoAc_synthase_dom"/>
</dbReference>
<dbReference type="InterPro" id="IPR013243">
    <property type="entry name" value="SCA7_dom"/>
</dbReference>
<dbReference type="Pfam" id="PF08313">
    <property type="entry name" value="SCA7"/>
    <property type="match status" value="1"/>
</dbReference>
<dbReference type="SMART" id="SM00825">
    <property type="entry name" value="PKS_KS"/>
    <property type="match status" value="1"/>
</dbReference>
<feature type="region of interest" description="Disordered" evidence="15">
    <location>
        <begin position="830"/>
        <end position="894"/>
    </location>
</feature>
<feature type="domain" description="Ketosynthase family 3 (KS3)" evidence="17">
    <location>
        <begin position="1"/>
        <end position="425"/>
    </location>
</feature>
<name>V5FMD2_BYSSN</name>
<feature type="region of interest" description="Disordered" evidence="15">
    <location>
        <begin position="516"/>
        <end position="558"/>
    </location>
</feature>
<dbReference type="EMBL" id="BAUL01000043">
    <property type="protein sequence ID" value="GAD93048.1"/>
    <property type="molecule type" value="Genomic_DNA"/>
</dbReference>
<dbReference type="PROSITE" id="PS00606">
    <property type="entry name" value="KS3_1"/>
    <property type="match status" value="1"/>
</dbReference>
<keyword evidence="8" id="KW-0276">Fatty acid metabolism</keyword>
<feature type="region of interest" description="Disordered" evidence="15">
    <location>
        <begin position="603"/>
        <end position="706"/>
    </location>
</feature>
<dbReference type="InterPro" id="IPR018201">
    <property type="entry name" value="Ketoacyl_synth_AS"/>
</dbReference>
<dbReference type="InParanoid" id="V5FMD2"/>
<evidence type="ECO:0000313" key="18">
    <source>
        <dbReference type="EMBL" id="GAD93048.1"/>
    </source>
</evidence>
<dbReference type="InterPro" id="IPR017568">
    <property type="entry name" value="3-oxoacyl-ACP_synth-2"/>
</dbReference>
<dbReference type="NCBIfam" id="NF005589">
    <property type="entry name" value="PRK07314.1"/>
    <property type="match status" value="1"/>
</dbReference>
<evidence type="ECO:0000256" key="3">
    <source>
        <dbReference type="ARBA" id="ARBA00013191"/>
    </source>
</evidence>
<dbReference type="PROSITE" id="PS51505">
    <property type="entry name" value="SCA7"/>
    <property type="match status" value="1"/>
</dbReference>
<keyword evidence="4" id="KW-0596">Phosphopantetheine</keyword>
<dbReference type="CDD" id="cd00834">
    <property type="entry name" value="KAS_I_II"/>
    <property type="match status" value="1"/>
</dbReference>
<evidence type="ECO:0000256" key="10">
    <source>
        <dbReference type="ARBA" id="ARBA00023160"/>
    </source>
</evidence>
<comment type="pathway">
    <text evidence="1">Lipid metabolism; fatty acid biosynthesis.</text>
</comment>
<evidence type="ECO:0000259" key="16">
    <source>
        <dbReference type="PROSITE" id="PS51505"/>
    </source>
</evidence>
<comment type="similarity">
    <text evidence="2 14">Belongs to the thiolase-like superfamily. Beta-ketoacyl-ACP synthases family.</text>
</comment>
<evidence type="ECO:0000256" key="1">
    <source>
        <dbReference type="ARBA" id="ARBA00005194"/>
    </source>
</evidence>
<evidence type="ECO:0000256" key="14">
    <source>
        <dbReference type="RuleBase" id="RU003694"/>
    </source>
</evidence>
<keyword evidence="7 14" id="KW-0808">Transferase</keyword>
<dbReference type="InterPro" id="IPR000794">
    <property type="entry name" value="Beta-ketoacyl_synthase"/>
</dbReference>
<gene>
    <name evidence="18" type="ORF">PVAR5_1648</name>
</gene>
<feature type="compositionally biased region" description="Basic and acidic residues" evidence="15">
    <location>
        <begin position="675"/>
        <end position="691"/>
    </location>
</feature>
<evidence type="ECO:0000256" key="6">
    <source>
        <dbReference type="ARBA" id="ARBA00022553"/>
    </source>
</evidence>
<proteinExistence type="inferred from homology"/>
<accession>V5FMD2</accession>
<feature type="domain" description="SCA7" evidence="16">
    <location>
        <begin position="693"/>
        <end position="759"/>
    </location>
</feature>
<organism evidence="18 19">
    <name type="scientific">Byssochlamys spectabilis (strain No. 5 / NBRC 109023)</name>
    <name type="common">Paecilomyces variotii</name>
    <dbReference type="NCBI Taxonomy" id="1356009"/>
    <lineage>
        <taxon>Eukaryota</taxon>
        <taxon>Fungi</taxon>
        <taxon>Dikarya</taxon>
        <taxon>Ascomycota</taxon>
        <taxon>Pezizomycotina</taxon>
        <taxon>Eurotiomycetes</taxon>
        <taxon>Eurotiomycetidae</taxon>
        <taxon>Eurotiales</taxon>
        <taxon>Thermoascaceae</taxon>
        <taxon>Paecilomyces</taxon>
    </lineage>
</organism>
<evidence type="ECO:0000256" key="4">
    <source>
        <dbReference type="ARBA" id="ARBA00022450"/>
    </source>
</evidence>
<dbReference type="NCBIfam" id="TIGR03150">
    <property type="entry name" value="fabF"/>
    <property type="match status" value="1"/>
</dbReference>
<dbReference type="Pfam" id="PF00109">
    <property type="entry name" value="ketoacyl-synt"/>
    <property type="match status" value="1"/>
</dbReference>
<evidence type="ECO:0000313" key="19">
    <source>
        <dbReference type="Proteomes" id="UP000018001"/>
    </source>
</evidence>
<dbReference type="PANTHER" id="PTHR11712:SF336">
    <property type="entry name" value="3-OXOACYL-[ACYL-CARRIER-PROTEIN] SYNTHASE, MITOCHONDRIAL"/>
    <property type="match status" value="1"/>
</dbReference>
<feature type="compositionally biased region" description="Polar residues" evidence="15">
    <location>
        <begin position="872"/>
        <end position="882"/>
    </location>
</feature>
<dbReference type="GO" id="GO:0006633">
    <property type="term" value="P:fatty acid biosynthetic process"/>
    <property type="evidence" value="ECO:0007669"/>
    <property type="project" value="UniProtKB-KW"/>
</dbReference>
<dbReference type="eggNOG" id="KOG1394">
    <property type="taxonomic scope" value="Eukaryota"/>
</dbReference>
<evidence type="ECO:0000256" key="5">
    <source>
        <dbReference type="ARBA" id="ARBA00022516"/>
    </source>
</evidence>
<evidence type="ECO:0000256" key="8">
    <source>
        <dbReference type="ARBA" id="ARBA00022832"/>
    </source>
</evidence>
<dbReference type="InterPro" id="IPR016039">
    <property type="entry name" value="Thiolase-like"/>
</dbReference>
<protein>
    <recommendedName>
        <fullName evidence="13">3-oxoacyl-[acyl-carrier-protein] synthase, mitochondrial</fullName>
        <ecNumber evidence="3">2.3.1.41</ecNumber>
    </recommendedName>
    <alternativeName>
        <fullName evidence="12">Beta-ketoacyl-ACP synthase</fullName>
    </alternativeName>
</protein>
<dbReference type="HOGENOM" id="CLU_013930_0_0_1"/>
<dbReference type="EC" id="2.3.1.41" evidence="3"/>
<keyword evidence="10" id="KW-0275">Fatty acid biosynthesis</keyword>
<dbReference type="Proteomes" id="UP000018001">
    <property type="component" value="Unassembled WGS sequence"/>
</dbReference>
<dbReference type="PROSITE" id="PS52004">
    <property type="entry name" value="KS3_2"/>
    <property type="match status" value="1"/>
</dbReference>
<evidence type="ECO:0000256" key="11">
    <source>
        <dbReference type="ARBA" id="ARBA00023315"/>
    </source>
</evidence>
<dbReference type="Pfam" id="PF02801">
    <property type="entry name" value="Ketoacyl-synt_C"/>
    <property type="match status" value="1"/>
</dbReference>
<keyword evidence="19" id="KW-1185">Reference proteome</keyword>
<keyword evidence="9" id="KW-0443">Lipid metabolism</keyword>
<dbReference type="InterPro" id="IPR014031">
    <property type="entry name" value="Ketoacyl_synth_C"/>
</dbReference>
<evidence type="ECO:0000256" key="13">
    <source>
        <dbReference type="ARBA" id="ARBA00072686"/>
    </source>
</evidence>
<evidence type="ECO:0000256" key="7">
    <source>
        <dbReference type="ARBA" id="ARBA00022679"/>
    </source>
</evidence>
<evidence type="ECO:0000256" key="2">
    <source>
        <dbReference type="ARBA" id="ARBA00008467"/>
    </source>
</evidence>
<dbReference type="AlphaFoldDB" id="V5FMD2"/>
<keyword evidence="5" id="KW-0444">Lipid biosynthesis</keyword>
<dbReference type="GO" id="GO:0004315">
    <property type="term" value="F:3-oxoacyl-[acyl-carrier-protein] synthase activity"/>
    <property type="evidence" value="ECO:0007669"/>
    <property type="project" value="UniProtKB-EC"/>
</dbReference>
<dbReference type="SUPFAM" id="SSF53901">
    <property type="entry name" value="Thiolase-like"/>
    <property type="match status" value="2"/>
</dbReference>
<keyword evidence="6" id="KW-0597">Phosphoprotein</keyword>
<dbReference type="OrthoDB" id="5334845at2759"/>
<comment type="caution">
    <text evidence="18">The sequence shown here is derived from an EMBL/GenBank/DDBJ whole genome shotgun (WGS) entry which is preliminary data.</text>
</comment>
<keyword evidence="11" id="KW-0012">Acyltransferase</keyword>
<reference evidence="19" key="1">
    <citation type="journal article" date="2014" name="Genome Announc.">
        <title>Draft genome sequence of the formaldehyde-resistant fungus Byssochlamys spectabilis No. 5 (anamorph Paecilomyces variotii No. 5) (NBRC109023).</title>
        <authorList>
            <person name="Oka T."/>
            <person name="Ekino K."/>
            <person name="Fukuda K."/>
            <person name="Nomura Y."/>
        </authorList>
    </citation>
    <scope>NUCLEOTIDE SEQUENCE [LARGE SCALE GENOMIC DNA]</scope>
    <source>
        <strain evidence="19">No. 5 / NBRC 109023</strain>
    </source>
</reference>
<dbReference type="InterPro" id="IPR014030">
    <property type="entry name" value="Ketoacyl_synth_N"/>
</dbReference>
<dbReference type="PANTHER" id="PTHR11712">
    <property type="entry name" value="POLYKETIDE SYNTHASE-RELATED"/>
    <property type="match status" value="1"/>
</dbReference>
<dbReference type="eggNOG" id="KOG4140">
    <property type="taxonomic scope" value="Eukaryota"/>
</dbReference>
<dbReference type="FunFam" id="3.40.47.10:FF:000015">
    <property type="entry name" value="3-oxoacyl-[acyl-carrier-protein] synthase, mitochondrial"/>
    <property type="match status" value="1"/>
</dbReference>
<evidence type="ECO:0000259" key="17">
    <source>
        <dbReference type="PROSITE" id="PS52004"/>
    </source>
</evidence>
<dbReference type="GO" id="GO:0005739">
    <property type="term" value="C:mitochondrion"/>
    <property type="evidence" value="ECO:0007669"/>
    <property type="project" value="TreeGrafter"/>
</dbReference>
<sequence length="894" mass="95146">MRRVVVTGLGAVTPLGVGIRRTWNRLLDGHCGIVNVKDRHPRFADVPCQIAAVVPPGSRQDGGWAASEWLTRDEERKMARFAQYAIAATEEALQDAAWMPTSAQQKEDTGVCLGSGIGNFDEIYDTILAYDKGGYKKVSPLFVPKLLINLGAGHISMKYGFMGPNHTVTTACTTGAHSIGDASRFIACGDADVMVAGGAESCIHPLALGGFARARSLTTAFNDSPEKGSRPFDADRQGFVVGEGAAVMILEELEHAKSRGAHIYAELTGYGCSGDAYHITAPKEDGEGAFTAMKKALKNAKLSPSDVDYVNAHATSTKIGDAAENAAIKRLLLGPGGKQKPSEINVSGTKGAIGHLLGGAGAIEAVFSVLAIHENKMPPTINLENRTEEFDCNYAPGAAQERTIDVALTNSFGFGGTNSSLCFSRCKPPSRDAIPVFGRPTRLIGRTDDIERQRRQRETAAPSPVLPVLDLEVSGSTYTVASAVMTTNGTTGRASSVASSSGSLVDASGYKFSEKDMKPGKIKLKKSSSTGKNAKGKKPEKDGKGAPDSPGSSPILPEMDEKTMAAFPTGKPRDDQLETVICKHCKRPVLKQTAAEHIRSCLKAKQEKARKKKEARDAANRAKAADNKDGDEKDDDKEGEDAMKGQKSAKKSAVKGMADDGTKKGKKRKADAEDEKDKEPKKKKKKDEPKPKVPKPKGPVDVEKQCGVTLPNGAQCARSLTCKSHSMGAKRAVPGRSLPYDMLLQAYQKKNQARQQKAAIDANAPLQDDLDNNGPVDSDEEKEAVMAAITRSHPQPLASHTLIPTRKKYQYVRMKEMLSHVLGGSTGGGGLFGSGDTGDQTGLGLFQTTEEPDLTSPVATSTSELPADSKKTLPQTNQSRPVQNAPKKTAVAAA</sequence>
<evidence type="ECO:0000256" key="12">
    <source>
        <dbReference type="ARBA" id="ARBA00044350"/>
    </source>
</evidence>
<evidence type="ECO:0000256" key="9">
    <source>
        <dbReference type="ARBA" id="ARBA00023098"/>
    </source>
</evidence>
<dbReference type="FunFam" id="3.40.47.10:FF:000024">
    <property type="entry name" value="3-oxoacyl-[acyl-carrier-protein] synthase, mitochondrial"/>
    <property type="match status" value="1"/>
</dbReference>
<dbReference type="Gene3D" id="3.40.47.10">
    <property type="match status" value="1"/>
</dbReference>